<protein>
    <submittedName>
        <fullName evidence="1">Uncharacterized protein</fullName>
    </submittedName>
</protein>
<dbReference type="Proteomes" id="UP000828390">
    <property type="component" value="Unassembled WGS sequence"/>
</dbReference>
<accession>A0A9D4K4Y4</accession>
<proteinExistence type="predicted"/>
<gene>
    <name evidence="1" type="ORF">DPMN_106424</name>
</gene>
<dbReference type="AlphaFoldDB" id="A0A9D4K4Y4"/>
<keyword evidence="2" id="KW-1185">Reference proteome</keyword>
<evidence type="ECO:0000313" key="2">
    <source>
        <dbReference type="Proteomes" id="UP000828390"/>
    </source>
</evidence>
<evidence type="ECO:0000313" key="1">
    <source>
        <dbReference type="EMBL" id="KAH3833123.1"/>
    </source>
</evidence>
<organism evidence="1 2">
    <name type="scientific">Dreissena polymorpha</name>
    <name type="common">Zebra mussel</name>
    <name type="synonym">Mytilus polymorpha</name>
    <dbReference type="NCBI Taxonomy" id="45954"/>
    <lineage>
        <taxon>Eukaryota</taxon>
        <taxon>Metazoa</taxon>
        <taxon>Spiralia</taxon>
        <taxon>Lophotrochozoa</taxon>
        <taxon>Mollusca</taxon>
        <taxon>Bivalvia</taxon>
        <taxon>Autobranchia</taxon>
        <taxon>Heteroconchia</taxon>
        <taxon>Euheterodonta</taxon>
        <taxon>Imparidentia</taxon>
        <taxon>Neoheterodontei</taxon>
        <taxon>Myida</taxon>
        <taxon>Dreissenoidea</taxon>
        <taxon>Dreissenidae</taxon>
        <taxon>Dreissena</taxon>
    </lineage>
</organism>
<reference evidence="1" key="2">
    <citation type="submission" date="2020-11" db="EMBL/GenBank/DDBJ databases">
        <authorList>
            <person name="McCartney M.A."/>
            <person name="Auch B."/>
            <person name="Kono T."/>
            <person name="Mallez S."/>
            <person name="Becker A."/>
            <person name="Gohl D.M."/>
            <person name="Silverstein K.A.T."/>
            <person name="Koren S."/>
            <person name="Bechman K.B."/>
            <person name="Herman A."/>
            <person name="Abrahante J.E."/>
            <person name="Garbe J."/>
        </authorList>
    </citation>
    <scope>NUCLEOTIDE SEQUENCE</scope>
    <source>
        <strain evidence="1">Duluth1</strain>
        <tissue evidence="1">Whole animal</tissue>
    </source>
</reference>
<dbReference type="EMBL" id="JAIWYP010000004">
    <property type="protein sequence ID" value="KAH3833123.1"/>
    <property type="molecule type" value="Genomic_DNA"/>
</dbReference>
<comment type="caution">
    <text evidence="1">The sequence shown here is derived from an EMBL/GenBank/DDBJ whole genome shotgun (WGS) entry which is preliminary data.</text>
</comment>
<sequence>MLNRIISVKRTVPLLLSSKKQFYAPCRNISVNVNPPKLCWHIVPATWTYGHSSVRIRITCPKLFPPNQKEEMAKTSLTHAMMPVACPLEAWPTNTQIVQHLPDS</sequence>
<reference evidence="1" key="1">
    <citation type="journal article" date="2019" name="bioRxiv">
        <title>The Genome of the Zebra Mussel, Dreissena polymorpha: A Resource for Invasive Species Research.</title>
        <authorList>
            <person name="McCartney M.A."/>
            <person name="Auch B."/>
            <person name="Kono T."/>
            <person name="Mallez S."/>
            <person name="Zhang Y."/>
            <person name="Obille A."/>
            <person name="Becker A."/>
            <person name="Abrahante J.E."/>
            <person name="Garbe J."/>
            <person name="Badalamenti J.P."/>
            <person name="Herman A."/>
            <person name="Mangelson H."/>
            <person name="Liachko I."/>
            <person name="Sullivan S."/>
            <person name="Sone E.D."/>
            <person name="Koren S."/>
            <person name="Silverstein K.A.T."/>
            <person name="Beckman K.B."/>
            <person name="Gohl D.M."/>
        </authorList>
    </citation>
    <scope>NUCLEOTIDE SEQUENCE</scope>
    <source>
        <strain evidence="1">Duluth1</strain>
        <tissue evidence="1">Whole animal</tissue>
    </source>
</reference>
<name>A0A9D4K4Y4_DREPO</name>